<dbReference type="PANTHER" id="PTHR46825">
    <property type="entry name" value="D-ALANYL-D-ALANINE-CARBOXYPEPTIDASE/ENDOPEPTIDASE AMPH"/>
    <property type="match status" value="1"/>
</dbReference>
<dbReference type="AlphaFoldDB" id="A0A1B8ZGT9"/>
<dbReference type="Gene3D" id="2.60.40.3620">
    <property type="match status" value="1"/>
</dbReference>
<proteinExistence type="predicted"/>
<comment type="caution">
    <text evidence="5">The sequence shown here is derived from an EMBL/GenBank/DDBJ whole genome shotgun (WGS) entry which is preliminary data.</text>
</comment>
<dbReference type="GO" id="GO:0019867">
    <property type="term" value="C:outer membrane"/>
    <property type="evidence" value="ECO:0007669"/>
    <property type="project" value="InterPro"/>
</dbReference>
<dbReference type="RefSeq" id="WP_065395208.1">
    <property type="nucleotide sequence ID" value="NZ_MAYH01000034.1"/>
</dbReference>
<evidence type="ECO:0000256" key="1">
    <source>
        <dbReference type="ARBA" id="ARBA00004370"/>
    </source>
</evidence>
<evidence type="ECO:0000259" key="4">
    <source>
        <dbReference type="Pfam" id="PF00144"/>
    </source>
</evidence>
<evidence type="ECO:0000256" key="3">
    <source>
        <dbReference type="SAM" id="SignalP"/>
    </source>
</evidence>
<dbReference type="GO" id="GO:2001070">
    <property type="term" value="F:starch binding"/>
    <property type="evidence" value="ECO:0007669"/>
    <property type="project" value="InterPro"/>
</dbReference>
<keyword evidence="3" id="KW-0732">Signal</keyword>
<dbReference type="GO" id="GO:0016787">
    <property type="term" value="F:hydrolase activity"/>
    <property type="evidence" value="ECO:0007669"/>
    <property type="project" value="UniProtKB-KW"/>
</dbReference>
<accession>A0A1B8ZGT9</accession>
<dbReference type="InterPro" id="IPR001466">
    <property type="entry name" value="Beta-lactam-related"/>
</dbReference>
<dbReference type="Proteomes" id="UP000092651">
    <property type="component" value="Unassembled WGS sequence"/>
</dbReference>
<organism evidence="5 6">
    <name type="scientific">Chryseobacterium artocarpi</name>
    <dbReference type="NCBI Taxonomy" id="1414727"/>
    <lineage>
        <taxon>Bacteria</taxon>
        <taxon>Pseudomonadati</taxon>
        <taxon>Bacteroidota</taxon>
        <taxon>Flavobacteriia</taxon>
        <taxon>Flavobacteriales</taxon>
        <taxon>Weeksellaceae</taxon>
        <taxon>Chryseobacterium group</taxon>
        <taxon>Chryseobacterium</taxon>
    </lineage>
</organism>
<feature type="chain" id="PRO_5008620608" evidence="3">
    <location>
        <begin position="20"/>
        <end position="536"/>
    </location>
</feature>
<reference evidence="5 6" key="1">
    <citation type="submission" date="2016-07" db="EMBL/GenBank/DDBJ databases">
        <authorList>
            <person name="Jeong J.-J."/>
            <person name="Kim D.W."/>
            <person name="Sang M.K."/>
            <person name="Choi I.-G."/>
            <person name="Kim K.D."/>
        </authorList>
    </citation>
    <scope>NUCLEOTIDE SEQUENCE [LARGE SCALE GENOMIC DNA]</scope>
    <source>
        <strain evidence="5 6">UTM-3</strain>
    </source>
</reference>
<evidence type="ECO:0000313" key="5">
    <source>
        <dbReference type="EMBL" id="OCA70801.1"/>
    </source>
</evidence>
<dbReference type="Gene3D" id="3.40.710.10">
    <property type="entry name" value="DD-peptidase/beta-lactamase superfamily"/>
    <property type="match status" value="1"/>
</dbReference>
<protein>
    <submittedName>
        <fullName evidence="5">Serine hydrolase</fullName>
    </submittedName>
</protein>
<dbReference type="OrthoDB" id="9793489at2"/>
<sequence length="536" mass="60896">MKSILACLILLLAAQPVFSQKAKQLEQLFNAYDKMGGFSGSVLVAEKGKIIFEKSYGYRNGPKKEKNTNNSLYRVFSTTKMFTATVILKLEEEGKLSLNDKLSKYYPNFPKGDNITIANLLSHTSGIPDETSSENTVNEEILMKFLSSKPLDFSPGTQWSYSNSGYYILGHIIKKVTGTDYDKAIENYILKPLQMNNSGFHFNEVTDENKAWGYEFLSDKMSNEALRFKTDHPFAAGAMYSTVGDIFKFNEAFKNYKILKKETVEKMITPYLNDHYGFGCDTSIINGKKRIGHDGGGPGYRSRYYRIPEDDICVIVQSNYNLSFTEMIVPQIEDILYNRPYSLPTTKNINLKELKKLEGAYIAEGTKYYINIIDGQIILNGGNYARLPLLPITNTKLQFSEKFTFTFQPDKTGKIENITIHFFDGSIKTGKKTNATPVWGIIGNATPAGWGETDIPLQTDSQKPNIYFLKNYKMKKGGFKFRCDNRWGYNFGLNNDGKSIAIEAYNFQIEEDGMYDIIFDMTNKMIPQYSIKKSVL</sequence>
<dbReference type="Pfam" id="PF00144">
    <property type="entry name" value="Beta-lactamase"/>
    <property type="match status" value="1"/>
</dbReference>
<feature type="domain" description="Beta-lactamase-related" evidence="4">
    <location>
        <begin position="26"/>
        <end position="322"/>
    </location>
</feature>
<dbReference type="EMBL" id="MAYH01000034">
    <property type="protein sequence ID" value="OCA70801.1"/>
    <property type="molecule type" value="Genomic_DNA"/>
</dbReference>
<dbReference type="InterPro" id="IPR050491">
    <property type="entry name" value="AmpC-like"/>
</dbReference>
<dbReference type="SUPFAM" id="SSF56601">
    <property type="entry name" value="beta-lactamase/transpeptidase-like"/>
    <property type="match status" value="1"/>
</dbReference>
<feature type="signal peptide" evidence="3">
    <location>
        <begin position="1"/>
        <end position="19"/>
    </location>
</feature>
<keyword evidence="2" id="KW-0472">Membrane</keyword>
<keyword evidence="5" id="KW-0378">Hydrolase</keyword>
<gene>
    <name evidence="5" type="ORF">BBI01_12735</name>
</gene>
<evidence type="ECO:0000256" key="2">
    <source>
        <dbReference type="ARBA" id="ARBA00023136"/>
    </source>
</evidence>
<keyword evidence="6" id="KW-1185">Reference proteome</keyword>
<dbReference type="PANTHER" id="PTHR46825:SF11">
    <property type="entry name" value="PENICILLIN-BINDING PROTEIN 4"/>
    <property type="match status" value="1"/>
</dbReference>
<dbReference type="InterPro" id="IPR012338">
    <property type="entry name" value="Beta-lactam/transpept-like"/>
</dbReference>
<comment type="subcellular location">
    <subcellularLocation>
        <location evidence="1">Membrane</location>
    </subcellularLocation>
</comment>
<evidence type="ECO:0000313" key="6">
    <source>
        <dbReference type="Proteomes" id="UP000092651"/>
    </source>
</evidence>
<name>A0A1B8ZGT9_9FLAO</name>